<name>A0A3P3Y406_PLABS</name>
<dbReference type="InterPro" id="IPR015813">
    <property type="entry name" value="Pyrv/PenolPyrv_kinase-like_dom"/>
</dbReference>
<protein>
    <recommendedName>
        <fullName evidence="8">Methylisocitrate lyase</fullName>
    </recommendedName>
</protein>
<evidence type="ECO:0000256" key="1">
    <source>
        <dbReference type="ARBA" id="ARBA00001946"/>
    </source>
</evidence>
<comment type="similarity">
    <text evidence="2">Belongs to the isocitrate lyase/PEP mutase superfamily. Methylisocitrate lyase family.</text>
</comment>
<dbReference type="InterPro" id="IPR018523">
    <property type="entry name" value="Isocitrate_lyase_ph_CS"/>
</dbReference>
<dbReference type="InterPro" id="IPR012695">
    <property type="entry name" value="PrpB"/>
</dbReference>
<dbReference type="NCBIfam" id="TIGR02317">
    <property type="entry name" value="prpB"/>
    <property type="match status" value="1"/>
</dbReference>
<dbReference type="Pfam" id="PF13714">
    <property type="entry name" value="PEP_mutase"/>
    <property type="match status" value="1"/>
</dbReference>
<keyword evidence="6" id="KW-0496">Mitochondrion</keyword>
<geneLocation type="mitochondrion" evidence="6"/>
<dbReference type="InterPro" id="IPR040442">
    <property type="entry name" value="Pyrv_kinase-like_dom_sf"/>
</dbReference>
<evidence type="ECO:0008006" key="8">
    <source>
        <dbReference type="Google" id="ProtNLM"/>
    </source>
</evidence>
<gene>
    <name evidence="6" type="ORF">PLBR_LOCUS2066</name>
</gene>
<dbReference type="GO" id="GO:0046872">
    <property type="term" value="F:metal ion binding"/>
    <property type="evidence" value="ECO:0007669"/>
    <property type="project" value="UniProtKB-KW"/>
</dbReference>
<dbReference type="Gene3D" id="3.20.20.60">
    <property type="entry name" value="Phosphoenolpyruvate-binding domains"/>
    <property type="match status" value="1"/>
</dbReference>
<keyword evidence="5" id="KW-0456">Lyase</keyword>
<dbReference type="HAMAP" id="MF_01939">
    <property type="entry name" value="PrpB"/>
    <property type="match status" value="1"/>
</dbReference>
<dbReference type="PROSITE" id="PS00161">
    <property type="entry name" value="ISOCITRATE_LYASE"/>
    <property type="match status" value="1"/>
</dbReference>
<proteinExistence type="inferred from homology"/>
<evidence type="ECO:0000256" key="5">
    <source>
        <dbReference type="ARBA" id="ARBA00023239"/>
    </source>
</evidence>
<dbReference type="GO" id="GO:0019629">
    <property type="term" value="P:propionate catabolic process, 2-methylcitrate cycle"/>
    <property type="evidence" value="ECO:0007669"/>
    <property type="project" value="InterPro"/>
</dbReference>
<dbReference type="NCBIfam" id="NF008455">
    <property type="entry name" value="PRK11320.1"/>
    <property type="match status" value="1"/>
</dbReference>
<comment type="cofactor">
    <cofactor evidence="1">
        <name>Mg(2+)</name>
        <dbReference type="ChEBI" id="CHEBI:18420"/>
    </cofactor>
</comment>
<dbReference type="InterPro" id="IPR039556">
    <property type="entry name" value="ICL/PEPM"/>
</dbReference>
<dbReference type="Proteomes" id="UP000290189">
    <property type="component" value="Unassembled WGS sequence"/>
</dbReference>
<evidence type="ECO:0000256" key="2">
    <source>
        <dbReference type="ARBA" id="ARBA00009282"/>
    </source>
</evidence>
<keyword evidence="3" id="KW-0479">Metal-binding</keyword>
<evidence type="ECO:0000313" key="7">
    <source>
        <dbReference type="Proteomes" id="UP000290189"/>
    </source>
</evidence>
<keyword evidence="4" id="KW-0460">Magnesium</keyword>
<dbReference type="PANTHER" id="PTHR42905:SF5">
    <property type="entry name" value="CARBOXYVINYL-CARBOXYPHOSPHONATE PHOSPHORYLMUTASE, CHLOROPLASTIC"/>
    <property type="match status" value="1"/>
</dbReference>
<evidence type="ECO:0000256" key="3">
    <source>
        <dbReference type="ARBA" id="ARBA00022723"/>
    </source>
</evidence>
<dbReference type="CDD" id="cd00377">
    <property type="entry name" value="ICL_PEPM"/>
    <property type="match status" value="1"/>
</dbReference>
<evidence type="ECO:0000313" key="6">
    <source>
        <dbReference type="EMBL" id="SPQ94851.1"/>
    </source>
</evidence>
<dbReference type="EMBL" id="OVEO01000003">
    <property type="protein sequence ID" value="SPQ94851.1"/>
    <property type="molecule type" value="Genomic_DNA"/>
</dbReference>
<dbReference type="FunFam" id="3.20.20.60:FF:000009">
    <property type="entry name" value="2-methylisocitrate lyase"/>
    <property type="match status" value="1"/>
</dbReference>
<reference evidence="6 7" key="1">
    <citation type="submission" date="2018-03" db="EMBL/GenBank/DDBJ databases">
        <authorList>
            <person name="Fogelqvist J."/>
        </authorList>
    </citation>
    <scope>NUCLEOTIDE SEQUENCE [LARGE SCALE GENOMIC DNA]</scope>
</reference>
<dbReference type="AlphaFoldDB" id="A0A3P3Y406"/>
<sequence length="339" mass="37080">MARSFHCSCEKYGRYGHGLSLRGAIFRRVCGFRECTAIATFVMASSMGRAFRQAVRQHAPLQIIGCTTAYTGMLAQRAGAKALYVSGSGVATASHGLPDLGITNLNDVVEDVRRLSSCTTLPILVDVDTGFGSAFGIARTVNELERAGAAAIHIEDQEANKRCGHRPNKTIVDVDEMCDRIRAAVDARSDPDFVIMARTDALANEGLDGAVKRAQAYIDAGADMLFPEAFTKLEQYAVLQKHFPDTPYLANITEFGATPLFSTKDLGNVGVSMVLYPLSIHRAQASAAIKVAESIINQGHQKNVVDMMQTRDELYEALDYRRYEDYIDSLSARRKPSEK</sequence>
<dbReference type="GO" id="GO:0046421">
    <property type="term" value="F:methylisocitrate lyase activity"/>
    <property type="evidence" value="ECO:0007669"/>
    <property type="project" value="InterPro"/>
</dbReference>
<dbReference type="PANTHER" id="PTHR42905">
    <property type="entry name" value="PHOSPHOENOLPYRUVATE CARBOXYLASE"/>
    <property type="match status" value="1"/>
</dbReference>
<evidence type="ECO:0000256" key="4">
    <source>
        <dbReference type="ARBA" id="ARBA00022842"/>
    </source>
</evidence>
<organism evidence="6 7">
    <name type="scientific">Plasmodiophora brassicae</name>
    <name type="common">Clubroot disease agent</name>
    <dbReference type="NCBI Taxonomy" id="37360"/>
    <lineage>
        <taxon>Eukaryota</taxon>
        <taxon>Sar</taxon>
        <taxon>Rhizaria</taxon>
        <taxon>Endomyxa</taxon>
        <taxon>Phytomyxea</taxon>
        <taxon>Plasmodiophorida</taxon>
        <taxon>Plasmodiophoridae</taxon>
        <taxon>Plasmodiophora</taxon>
    </lineage>
</organism>
<accession>A0A3P3Y406</accession>
<dbReference type="SUPFAM" id="SSF51621">
    <property type="entry name" value="Phosphoenolpyruvate/pyruvate domain"/>
    <property type="match status" value="1"/>
</dbReference>